<dbReference type="InterPro" id="IPR006665">
    <property type="entry name" value="OmpA-like"/>
</dbReference>
<reference evidence="7 8" key="1">
    <citation type="submission" date="2020-08" db="EMBL/GenBank/DDBJ databases">
        <title>Functional genomics of gut bacteria from endangered species of beetles.</title>
        <authorList>
            <person name="Carlos-Shanley C."/>
        </authorList>
    </citation>
    <scope>NUCLEOTIDE SEQUENCE [LARGE SCALE GENOMIC DNA]</scope>
    <source>
        <strain evidence="7 8">S00179</strain>
    </source>
</reference>
<keyword evidence="5" id="KW-0732">Signal</keyword>
<dbReference type="SUPFAM" id="SSF103088">
    <property type="entry name" value="OmpA-like"/>
    <property type="match status" value="1"/>
</dbReference>
<dbReference type="EMBL" id="JACHLI010000007">
    <property type="protein sequence ID" value="MBB4863399.1"/>
    <property type="molecule type" value="Genomic_DNA"/>
</dbReference>
<accession>A0A7W7KIJ0</accession>
<evidence type="ECO:0000256" key="4">
    <source>
        <dbReference type="PROSITE-ProRule" id="PRU00473"/>
    </source>
</evidence>
<proteinExistence type="predicted"/>
<name>A0A7W7KIJ0_PSENT</name>
<evidence type="ECO:0000313" key="8">
    <source>
        <dbReference type="Proteomes" id="UP000566995"/>
    </source>
</evidence>
<keyword evidence="2 4" id="KW-0472">Membrane</keyword>
<gene>
    <name evidence="7" type="ORF">HNP46_002246</name>
</gene>
<dbReference type="RefSeq" id="WP_184588761.1">
    <property type="nucleotide sequence ID" value="NZ_JACHLI010000007.1"/>
</dbReference>
<dbReference type="Pfam" id="PF00691">
    <property type="entry name" value="OmpA"/>
    <property type="match status" value="1"/>
</dbReference>
<feature type="chain" id="PRO_5031273778" evidence="5">
    <location>
        <begin position="36"/>
        <end position="301"/>
    </location>
</feature>
<organism evidence="7 8">
    <name type="scientific">Pseudomonas nitroreducens</name>
    <dbReference type="NCBI Taxonomy" id="46680"/>
    <lineage>
        <taxon>Bacteria</taxon>
        <taxon>Pseudomonadati</taxon>
        <taxon>Pseudomonadota</taxon>
        <taxon>Gammaproteobacteria</taxon>
        <taxon>Pseudomonadales</taxon>
        <taxon>Pseudomonadaceae</taxon>
        <taxon>Pseudomonas</taxon>
    </lineage>
</organism>
<comment type="subcellular location">
    <subcellularLocation>
        <location evidence="1">Cell outer membrane</location>
    </subcellularLocation>
</comment>
<feature type="domain" description="OmpA-like" evidence="6">
    <location>
        <begin position="173"/>
        <end position="300"/>
    </location>
</feature>
<evidence type="ECO:0000259" key="6">
    <source>
        <dbReference type="PROSITE" id="PS51123"/>
    </source>
</evidence>
<dbReference type="InterPro" id="IPR006690">
    <property type="entry name" value="OMPA-like_CS"/>
</dbReference>
<dbReference type="PRINTS" id="PR01021">
    <property type="entry name" value="OMPADOMAIN"/>
</dbReference>
<sequence length="301" mass="32410">MIQPRAAQSKHSWRLAFAVLAAAVCVGLQTPESLAASSNRAIYGEPYQKVEAVAANQSQIVMFRGNDTGKEAAHVYIDGQLQSALMPGGYTTFCTPAGEHSLETYIGDAPLYTGKRNPQSYAKLSGGQTYVLEAPLTGSTPIVHTGREAEQSLQGLRRQIHVISRASSVVPCQGETKLTLRSDVLFLFGKSGYKDLTPEGREMLNKAVQDIQQQPNVSSIDVVGHADSIGKAAANLRLSQQRAETIRRVLQEQGIQASLLHASGRGSSEPVVQCESGSRNARIACNAPNRRVEVIIQNGQE</sequence>
<evidence type="ECO:0000256" key="3">
    <source>
        <dbReference type="ARBA" id="ARBA00023237"/>
    </source>
</evidence>
<dbReference type="InterPro" id="IPR006664">
    <property type="entry name" value="OMP_bac"/>
</dbReference>
<dbReference type="GO" id="GO:0009279">
    <property type="term" value="C:cell outer membrane"/>
    <property type="evidence" value="ECO:0007669"/>
    <property type="project" value="UniProtKB-SubCell"/>
</dbReference>
<dbReference type="Proteomes" id="UP000566995">
    <property type="component" value="Unassembled WGS sequence"/>
</dbReference>
<dbReference type="PANTHER" id="PTHR30329">
    <property type="entry name" value="STATOR ELEMENT OF FLAGELLAR MOTOR COMPLEX"/>
    <property type="match status" value="1"/>
</dbReference>
<evidence type="ECO:0000256" key="5">
    <source>
        <dbReference type="SAM" id="SignalP"/>
    </source>
</evidence>
<evidence type="ECO:0000313" key="7">
    <source>
        <dbReference type="EMBL" id="MBB4863399.1"/>
    </source>
</evidence>
<dbReference type="PANTHER" id="PTHR30329:SF21">
    <property type="entry name" value="LIPOPROTEIN YIAD-RELATED"/>
    <property type="match status" value="1"/>
</dbReference>
<feature type="signal peptide" evidence="5">
    <location>
        <begin position="1"/>
        <end position="35"/>
    </location>
</feature>
<dbReference type="InterPro" id="IPR036737">
    <property type="entry name" value="OmpA-like_sf"/>
</dbReference>
<dbReference type="CDD" id="cd07185">
    <property type="entry name" value="OmpA_C-like"/>
    <property type="match status" value="1"/>
</dbReference>
<dbReference type="PROSITE" id="PS01068">
    <property type="entry name" value="OMPA_1"/>
    <property type="match status" value="1"/>
</dbReference>
<dbReference type="Gene3D" id="3.30.1330.60">
    <property type="entry name" value="OmpA-like domain"/>
    <property type="match status" value="1"/>
</dbReference>
<evidence type="ECO:0000256" key="1">
    <source>
        <dbReference type="ARBA" id="ARBA00004442"/>
    </source>
</evidence>
<dbReference type="PROSITE" id="PS51123">
    <property type="entry name" value="OMPA_2"/>
    <property type="match status" value="1"/>
</dbReference>
<dbReference type="AlphaFoldDB" id="A0A7W7KIJ0"/>
<keyword evidence="3" id="KW-0998">Cell outer membrane</keyword>
<evidence type="ECO:0000256" key="2">
    <source>
        <dbReference type="ARBA" id="ARBA00023136"/>
    </source>
</evidence>
<dbReference type="InterPro" id="IPR050330">
    <property type="entry name" value="Bact_OuterMem_StrucFunc"/>
</dbReference>
<protein>
    <submittedName>
        <fullName evidence="7">OOP family OmpA-OmpF porin</fullName>
    </submittedName>
</protein>
<comment type="caution">
    <text evidence="7">The sequence shown here is derived from an EMBL/GenBank/DDBJ whole genome shotgun (WGS) entry which is preliminary data.</text>
</comment>